<evidence type="ECO:0000313" key="3">
    <source>
        <dbReference type="EMBL" id="QSQ22514.1"/>
    </source>
</evidence>
<feature type="transmembrane region" description="Helical" evidence="1">
    <location>
        <begin position="237"/>
        <end position="256"/>
    </location>
</feature>
<evidence type="ECO:0000256" key="1">
    <source>
        <dbReference type="SAM" id="Phobius"/>
    </source>
</evidence>
<feature type="transmembrane region" description="Helical" evidence="1">
    <location>
        <begin position="205"/>
        <end position="225"/>
    </location>
</feature>
<keyword evidence="3" id="KW-0645">Protease</keyword>
<proteinExistence type="predicted"/>
<dbReference type="Proteomes" id="UP000662747">
    <property type="component" value="Chromosome"/>
</dbReference>
<evidence type="ECO:0000259" key="2">
    <source>
        <dbReference type="Pfam" id="PF02517"/>
    </source>
</evidence>
<dbReference type="PANTHER" id="PTHR35797:SF1">
    <property type="entry name" value="PROTEASE"/>
    <property type="match status" value="1"/>
</dbReference>
<dbReference type="Pfam" id="PF02517">
    <property type="entry name" value="Rce1-like"/>
    <property type="match status" value="1"/>
</dbReference>
<feature type="transmembrane region" description="Helical" evidence="1">
    <location>
        <begin position="75"/>
        <end position="94"/>
    </location>
</feature>
<feature type="transmembrane region" description="Helical" evidence="1">
    <location>
        <begin position="294"/>
        <end position="316"/>
    </location>
</feature>
<dbReference type="InterPro" id="IPR003675">
    <property type="entry name" value="Rce1/LyrA-like_dom"/>
</dbReference>
<evidence type="ECO:0000313" key="4">
    <source>
        <dbReference type="Proteomes" id="UP000662747"/>
    </source>
</evidence>
<reference evidence="3 4" key="1">
    <citation type="submission" date="2021-02" db="EMBL/GenBank/DDBJ databases">
        <title>De Novo genome assembly of isolated myxobacteria.</title>
        <authorList>
            <person name="Stevens D.C."/>
        </authorList>
    </citation>
    <scope>NUCLEOTIDE SEQUENCE [LARGE SCALE GENOMIC DNA]</scope>
    <source>
        <strain evidence="4">SCPEA02</strain>
    </source>
</reference>
<feature type="transmembrane region" description="Helical" evidence="1">
    <location>
        <begin position="168"/>
        <end position="185"/>
    </location>
</feature>
<dbReference type="InterPro" id="IPR042150">
    <property type="entry name" value="MmRce1-like"/>
</dbReference>
<gene>
    <name evidence="3" type="ORF">JY651_46640</name>
</gene>
<feature type="transmembrane region" description="Helical" evidence="1">
    <location>
        <begin position="123"/>
        <end position="147"/>
    </location>
</feature>
<name>A0ABX7NUF8_9BACT</name>
<keyword evidence="1" id="KW-1133">Transmembrane helix</keyword>
<dbReference type="GO" id="GO:0008237">
    <property type="term" value="F:metallopeptidase activity"/>
    <property type="evidence" value="ECO:0007669"/>
    <property type="project" value="UniProtKB-KW"/>
</dbReference>
<sequence>MPTSRARESAVFIGVTLLVSWGLGALWLQDESRYILLRMLMCVPGVVGLACAWFFRRESPAAAGFGFTRSVHWGVAAGLPLLYALVLVVLAYALRPLLGPDFIHYTPEALERSLPGLGPYTGLGALGLMLVLLPVISAPWLLVALAVRFGWVRKAGAALPAGVSWLKWGVAGLLAALFVPFGLPGELGEEVGWRGYLVRRWEDRPLVALGILSVVWPAFHLPILFSTTQRGHVAQNVTFLLAIGAAAAMFQAVYLWTRSVWPCAVLHLAWNLINPTVLGNVYSGKPGLFSGSVWVFNGEGVLGAVVMGAVTLGLVWRWRARAPVSPAYASSSPSSR</sequence>
<dbReference type="RefSeq" id="WP_206724090.1">
    <property type="nucleotide sequence ID" value="NZ_CP071090.1"/>
</dbReference>
<dbReference type="EMBL" id="CP071090">
    <property type="protein sequence ID" value="QSQ22514.1"/>
    <property type="molecule type" value="Genomic_DNA"/>
</dbReference>
<organism evidence="3 4">
    <name type="scientific">Pyxidicoccus parkwayensis</name>
    <dbReference type="NCBI Taxonomy" id="2813578"/>
    <lineage>
        <taxon>Bacteria</taxon>
        <taxon>Pseudomonadati</taxon>
        <taxon>Myxococcota</taxon>
        <taxon>Myxococcia</taxon>
        <taxon>Myxococcales</taxon>
        <taxon>Cystobacterineae</taxon>
        <taxon>Myxococcaceae</taxon>
        <taxon>Pyxidicoccus</taxon>
    </lineage>
</organism>
<dbReference type="PANTHER" id="PTHR35797">
    <property type="entry name" value="PROTEASE-RELATED"/>
    <property type="match status" value="1"/>
</dbReference>
<feature type="domain" description="CAAX prenyl protease 2/Lysostaphin resistance protein A-like" evidence="2">
    <location>
        <begin position="173"/>
        <end position="273"/>
    </location>
</feature>
<protein>
    <submittedName>
        <fullName evidence="3">CPBP family intramembrane metalloprotease</fullName>
    </submittedName>
</protein>
<feature type="transmembrane region" description="Helical" evidence="1">
    <location>
        <begin position="9"/>
        <end position="28"/>
    </location>
</feature>
<feature type="transmembrane region" description="Helical" evidence="1">
    <location>
        <begin position="34"/>
        <end position="55"/>
    </location>
</feature>
<keyword evidence="1" id="KW-0472">Membrane</keyword>
<keyword evidence="3" id="KW-0378">Hydrolase</keyword>
<accession>A0ABX7NUF8</accession>
<keyword evidence="4" id="KW-1185">Reference proteome</keyword>
<keyword evidence="1" id="KW-0812">Transmembrane</keyword>
<keyword evidence="3" id="KW-0482">Metalloprotease</keyword>